<accession>A0AAV5I3J0</accession>
<dbReference type="EMBL" id="BPVZ01000009">
    <property type="protein sequence ID" value="GKU95663.1"/>
    <property type="molecule type" value="Genomic_DNA"/>
</dbReference>
<sequence length="76" mass="8181">MAPAIATDGFGGSSSKADVFGSSSKAYRSSNIRVDGFSNSRADGFGNSRVDGFSNSRGDGFDSKLRQQQQQRKLRR</sequence>
<keyword evidence="3" id="KW-1185">Reference proteome</keyword>
<feature type="compositionally biased region" description="Low complexity" evidence="1">
    <location>
        <begin position="66"/>
        <end position="76"/>
    </location>
</feature>
<evidence type="ECO:0000313" key="2">
    <source>
        <dbReference type="EMBL" id="GKU95663.1"/>
    </source>
</evidence>
<name>A0AAV5I3J0_9ROSI</name>
<feature type="compositionally biased region" description="Polar residues" evidence="1">
    <location>
        <begin position="13"/>
        <end position="41"/>
    </location>
</feature>
<gene>
    <name evidence="2" type="ORF">SLEP1_g8993</name>
</gene>
<comment type="caution">
    <text evidence="2">The sequence shown here is derived from an EMBL/GenBank/DDBJ whole genome shotgun (WGS) entry which is preliminary data.</text>
</comment>
<evidence type="ECO:0000313" key="3">
    <source>
        <dbReference type="Proteomes" id="UP001054252"/>
    </source>
</evidence>
<organism evidence="2 3">
    <name type="scientific">Rubroshorea leprosula</name>
    <dbReference type="NCBI Taxonomy" id="152421"/>
    <lineage>
        <taxon>Eukaryota</taxon>
        <taxon>Viridiplantae</taxon>
        <taxon>Streptophyta</taxon>
        <taxon>Embryophyta</taxon>
        <taxon>Tracheophyta</taxon>
        <taxon>Spermatophyta</taxon>
        <taxon>Magnoliopsida</taxon>
        <taxon>eudicotyledons</taxon>
        <taxon>Gunneridae</taxon>
        <taxon>Pentapetalae</taxon>
        <taxon>rosids</taxon>
        <taxon>malvids</taxon>
        <taxon>Malvales</taxon>
        <taxon>Dipterocarpaceae</taxon>
        <taxon>Rubroshorea</taxon>
    </lineage>
</organism>
<dbReference type="Proteomes" id="UP001054252">
    <property type="component" value="Unassembled WGS sequence"/>
</dbReference>
<reference evidence="2 3" key="1">
    <citation type="journal article" date="2021" name="Commun. Biol.">
        <title>The genome of Shorea leprosula (Dipterocarpaceae) highlights the ecological relevance of drought in aseasonal tropical rainforests.</title>
        <authorList>
            <person name="Ng K.K.S."/>
            <person name="Kobayashi M.J."/>
            <person name="Fawcett J.A."/>
            <person name="Hatakeyama M."/>
            <person name="Paape T."/>
            <person name="Ng C.H."/>
            <person name="Ang C.C."/>
            <person name="Tnah L.H."/>
            <person name="Lee C.T."/>
            <person name="Nishiyama T."/>
            <person name="Sese J."/>
            <person name="O'Brien M.J."/>
            <person name="Copetti D."/>
            <person name="Mohd Noor M.I."/>
            <person name="Ong R.C."/>
            <person name="Putra M."/>
            <person name="Sireger I.Z."/>
            <person name="Indrioko S."/>
            <person name="Kosugi Y."/>
            <person name="Izuno A."/>
            <person name="Isagi Y."/>
            <person name="Lee S.L."/>
            <person name="Shimizu K.K."/>
        </authorList>
    </citation>
    <scope>NUCLEOTIDE SEQUENCE [LARGE SCALE GENOMIC DNA]</scope>
    <source>
        <strain evidence="2">214</strain>
    </source>
</reference>
<dbReference type="AlphaFoldDB" id="A0AAV5I3J0"/>
<feature type="region of interest" description="Disordered" evidence="1">
    <location>
        <begin position="1"/>
        <end position="76"/>
    </location>
</feature>
<proteinExistence type="predicted"/>
<evidence type="ECO:0000256" key="1">
    <source>
        <dbReference type="SAM" id="MobiDB-lite"/>
    </source>
</evidence>
<protein>
    <submittedName>
        <fullName evidence="2">Uncharacterized protein</fullName>
    </submittedName>
</protein>